<evidence type="ECO:0008006" key="3">
    <source>
        <dbReference type="Google" id="ProtNLM"/>
    </source>
</evidence>
<dbReference type="Proteomes" id="UP000021108">
    <property type="component" value="Unassembled WGS sequence"/>
</dbReference>
<evidence type="ECO:0000313" key="2">
    <source>
        <dbReference type="Proteomes" id="UP000021108"/>
    </source>
</evidence>
<reference evidence="1 2" key="1">
    <citation type="submission" date="2014-02" db="EMBL/GenBank/DDBJ databases">
        <title>Comparative genomics and transcriptomics to identify genetic mechanisms underlying the emergence of carbapenem resistant Acinetobacter baumannii (CRAb).</title>
        <authorList>
            <person name="Harris A.D."/>
            <person name="Johnson K.J."/>
            <person name="George J."/>
            <person name="Shefchek K."/>
            <person name="Daugherty S.C."/>
            <person name="Parankush S."/>
            <person name="Sadzewicz L."/>
            <person name="Tallon L."/>
            <person name="Sengamalay N."/>
            <person name="Hazen T.H."/>
            <person name="Rasko D.A."/>
        </authorList>
    </citation>
    <scope>NUCLEOTIDE SEQUENCE [LARGE SCALE GENOMIC DNA]</scope>
    <source>
        <strain evidence="1 2">625974</strain>
    </source>
</reference>
<evidence type="ECO:0000313" key="1">
    <source>
        <dbReference type="EMBL" id="EXC08492.1"/>
    </source>
</evidence>
<gene>
    <name evidence="1" type="ORF">J506_1083</name>
</gene>
<dbReference type="PANTHER" id="PTHR33361:SF16">
    <property type="entry name" value="DUF885 DOMAIN-CONTAINING PROTEIN"/>
    <property type="match status" value="1"/>
</dbReference>
<dbReference type="AlphaFoldDB" id="A0A009PHC1"/>
<sequence>MFRKQHNHTAYIEGWTLYAEQLGKDVGFYKDPLSDYGRLSSELFRACRLVVDTGVHYKKWTRQQMIDFMREHSALDEPDIQAEADRYIAIPAQALAYKMGQLKILELRELAKQELGDRFDIKAFHDMILNAGTLPLNILDARIKNWIKEQKVAA</sequence>
<organism evidence="1 2">
    <name type="scientific">Acinetobacter baumannii 625974</name>
    <dbReference type="NCBI Taxonomy" id="1310607"/>
    <lineage>
        <taxon>Bacteria</taxon>
        <taxon>Pseudomonadati</taxon>
        <taxon>Pseudomonadota</taxon>
        <taxon>Gammaproteobacteria</taxon>
        <taxon>Moraxellales</taxon>
        <taxon>Moraxellaceae</taxon>
        <taxon>Acinetobacter</taxon>
        <taxon>Acinetobacter calcoaceticus/baumannii complex</taxon>
    </lineage>
</organism>
<proteinExistence type="predicted"/>
<name>A0A009PHC1_ACIBA</name>
<protein>
    <recommendedName>
        <fullName evidence="3">DUF885 domain-containing protein</fullName>
    </recommendedName>
</protein>
<dbReference type="EMBL" id="JEXD01000006">
    <property type="protein sequence ID" value="EXC08492.1"/>
    <property type="molecule type" value="Genomic_DNA"/>
</dbReference>
<accession>A0A009PHC1</accession>
<dbReference type="PANTHER" id="PTHR33361">
    <property type="entry name" value="GLR0591 PROTEIN"/>
    <property type="match status" value="1"/>
</dbReference>
<dbReference type="InterPro" id="IPR010281">
    <property type="entry name" value="DUF885"/>
</dbReference>
<dbReference type="Pfam" id="PF05960">
    <property type="entry name" value="DUF885"/>
    <property type="match status" value="1"/>
</dbReference>
<dbReference type="PATRIC" id="fig|1310607.3.peg.1049"/>
<comment type="caution">
    <text evidence="1">The sequence shown here is derived from an EMBL/GenBank/DDBJ whole genome shotgun (WGS) entry which is preliminary data.</text>
</comment>